<feature type="region of interest" description="Disordered" evidence="2">
    <location>
        <begin position="1002"/>
        <end position="1024"/>
    </location>
</feature>
<feature type="region of interest" description="Disordered" evidence="2">
    <location>
        <begin position="1"/>
        <end position="39"/>
    </location>
</feature>
<organism evidence="3 4">
    <name type="scientific">Macrostomum lignano</name>
    <dbReference type="NCBI Taxonomy" id="282301"/>
    <lineage>
        <taxon>Eukaryota</taxon>
        <taxon>Metazoa</taxon>
        <taxon>Spiralia</taxon>
        <taxon>Lophotrochozoa</taxon>
        <taxon>Platyhelminthes</taxon>
        <taxon>Rhabditophora</taxon>
        <taxon>Macrostomorpha</taxon>
        <taxon>Macrostomida</taxon>
        <taxon>Macrostomidae</taxon>
        <taxon>Macrostomum</taxon>
    </lineage>
</organism>
<dbReference type="Proteomes" id="UP000095280">
    <property type="component" value="Unplaced"/>
</dbReference>
<dbReference type="WBParaSite" id="maker-uti_cns_0009986-snap-gene-0.2-mRNA-1">
    <property type="protein sequence ID" value="maker-uti_cns_0009986-snap-gene-0.2-mRNA-1"/>
    <property type="gene ID" value="maker-uti_cns_0009986-snap-gene-0.2"/>
</dbReference>
<evidence type="ECO:0000313" key="3">
    <source>
        <dbReference type="Proteomes" id="UP000095280"/>
    </source>
</evidence>
<accession>A0A1I8I5G7</accession>
<sequence length="1024" mass="115438">MSDDVNKLADSNSQNCASGGEEGGEDGKNSNSSHCLPTEIEMMRPNLLLSNPPTESAVTMDVAPDRADWNIEMELDRPDEAAKRTRLTSAAGESETSSACQDATIFAHLTDESARQDGVDRCSPMTTEATSSDEKSELASTSPRMNLGVSDRRQGVEPEALIGLQQKLEHNEEALHRLIARASESEGQQTGNFSDDSVEKREQMLQDERARLRKVLSELGQMSQEMRELNRQLQDAEDKFGNKINVSTQDDTTPISDSQIAELRQELADERQRLIRALAELEDRNSEIERYRQELDALTQRQESETGVIRLQEQLDSEKQSASSLTSELNLKIGLNEELQEQLRSLLEARKTDHEYIKTLEQRLTDKTQHLIEMQQGLSKKDDHIGELQEQLRSLSETRRCEIEHHSKQIKILNTQIDDATEQVSKLNETRQFNIDQHSETTETMQAQLKDAAEKIASLTESKQFDADQFHQQIERMEAQLKDAGQQIASLTKSKQLDTDQYQQQIETLKAQLKDAVEQTEQIANLTASKQPDAQQLETMKDRLKDATEEISSLTESKQLDADQYQQQIERMKAELKDSAKQIASLTESKQCDAQQIHTIKAELKDAAEQIASLTDSKQLDAEQYNQHLETIQAQLKESVEEARVLSAAHMQEQKNRQMLENQAKTRERDLINEIDKKSSEILEFSKEFKEIIDEHRTAKDRMQGDLESELKACGVEIDFLRAENLSLTDKMDQETVQRIAVEKQLQAEKLSTSDLTKELNASAIQVAELSKQLSSVMQLKATEIDCRKAAEEQLEAERCKLAEAMTKLKEFNETAESPSAQIDRQKSLEPRVTAETHKQTSFVGTAADVEQNPAADTAHQLKTLLLHLEEKSCQIRSLNSQVELMNSEKLNILQAFESIAKELKDKRLEVEVLLAKVENLKARSAYCCHQVYARQANADQSNASLRRIRGPFRSACSSAFLPDVPGDNSPLLDAATRHTIERRITYLEATSEQLGQPSRLTELLGSSNSGQVSIGESHDNGRQ</sequence>
<reference evidence="4" key="1">
    <citation type="submission" date="2016-11" db="UniProtKB">
        <authorList>
            <consortium name="WormBaseParasite"/>
        </authorList>
    </citation>
    <scope>IDENTIFICATION</scope>
</reference>
<evidence type="ECO:0000256" key="2">
    <source>
        <dbReference type="SAM" id="MobiDB-lite"/>
    </source>
</evidence>
<dbReference type="AlphaFoldDB" id="A0A1I8I5G7"/>
<feature type="coiled-coil region" evidence="1">
    <location>
        <begin position="788"/>
        <end position="815"/>
    </location>
</feature>
<feature type="compositionally biased region" description="Basic and acidic residues" evidence="2">
    <location>
        <begin position="73"/>
        <end position="83"/>
    </location>
</feature>
<feature type="coiled-coil region" evidence="1">
    <location>
        <begin position="869"/>
        <end position="924"/>
    </location>
</feature>
<name>A0A1I8I5G7_9PLAT</name>
<proteinExistence type="predicted"/>
<protein>
    <submittedName>
        <fullName evidence="4">PACT_coil_coil domain-containing protein</fullName>
    </submittedName>
</protein>
<keyword evidence="1" id="KW-0175">Coiled coil</keyword>
<keyword evidence="3" id="KW-1185">Reference proteome</keyword>
<feature type="compositionally biased region" description="Low complexity" evidence="2">
    <location>
        <begin position="88"/>
        <end position="99"/>
    </location>
</feature>
<evidence type="ECO:0000256" key="1">
    <source>
        <dbReference type="SAM" id="Coils"/>
    </source>
</evidence>
<feature type="coiled-coil region" evidence="1">
    <location>
        <begin position="205"/>
        <end position="328"/>
    </location>
</feature>
<evidence type="ECO:0000313" key="4">
    <source>
        <dbReference type="WBParaSite" id="maker-uti_cns_0009986-snap-gene-0.2-mRNA-1"/>
    </source>
</evidence>
<feature type="region of interest" description="Disordered" evidence="2">
    <location>
        <begin position="73"/>
        <end position="99"/>
    </location>
</feature>
<feature type="compositionally biased region" description="Polar residues" evidence="2">
    <location>
        <begin position="1002"/>
        <end position="1015"/>
    </location>
</feature>
<feature type="coiled-coil region" evidence="1">
    <location>
        <begin position="378"/>
        <end position="642"/>
    </location>
</feature>
<feature type="region of interest" description="Disordered" evidence="2">
    <location>
        <begin position="116"/>
        <end position="149"/>
    </location>
</feature>